<reference evidence="2" key="1">
    <citation type="journal article" date="2013" name="Nature">
        <title>Draft genome of the wheat A-genome progenitor Triticum urartu.</title>
        <authorList>
            <person name="Ling H.Q."/>
            <person name="Zhao S."/>
            <person name="Liu D."/>
            <person name="Wang J."/>
            <person name="Sun H."/>
            <person name="Zhang C."/>
            <person name="Fan H."/>
            <person name="Li D."/>
            <person name="Dong L."/>
            <person name="Tao Y."/>
            <person name="Gao C."/>
            <person name="Wu H."/>
            <person name="Li Y."/>
            <person name="Cui Y."/>
            <person name="Guo X."/>
            <person name="Zheng S."/>
            <person name="Wang B."/>
            <person name="Yu K."/>
            <person name="Liang Q."/>
            <person name="Yang W."/>
            <person name="Lou X."/>
            <person name="Chen J."/>
            <person name="Feng M."/>
            <person name="Jian J."/>
            <person name="Zhang X."/>
            <person name="Luo G."/>
            <person name="Jiang Y."/>
            <person name="Liu J."/>
            <person name="Wang Z."/>
            <person name="Sha Y."/>
            <person name="Zhang B."/>
            <person name="Wu H."/>
            <person name="Tang D."/>
            <person name="Shen Q."/>
            <person name="Xue P."/>
            <person name="Zou S."/>
            <person name="Wang X."/>
            <person name="Liu X."/>
            <person name="Wang F."/>
            <person name="Yang Y."/>
            <person name="An X."/>
            <person name="Dong Z."/>
            <person name="Zhang K."/>
            <person name="Zhang X."/>
            <person name="Luo M.C."/>
            <person name="Dvorak J."/>
            <person name="Tong Y."/>
            <person name="Wang J."/>
            <person name="Yang H."/>
            <person name="Li Z."/>
            <person name="Wang D."/>
            <person name="Zhang A."/>
            <person name="Wang J."/>
        </authorList>
    </citation>
    <scope>NUCLEOTIDE SEQUENCE</scope>
    <source>
        <strain evidence="2">cv. G1812</strain>
    </source>
</reference>
<accession>A0A8R7JZF3</accession>
<evidence type="ECO:0000313" key="1">
    <source>
        <dbReference type="EnsemblPlants" id="TuG1812G0100001905.01.T01.cds408409"/>
    </source>
</evidence>
<organism evidence="1 2">
    <name type="scientific">Triticum urartu</name>
    <name type="common">Red wild einkorn</name>
    <name type="synonym">Crithodium urartu</name>
    <dbReference type="NCBI Taxonomy" id="4572"/>
    <lineage>
        <taxon>Eukaryota</taxon>
        <taxon>Viridiplantae</taxon>
        <taxon>Streptophyta</taxon>
        <taxon>Embryophyta</taxon>
        <taxon>Tracheophyta</taxon>
        <taxon>Spermatophyta</taxon>
        <taxon>Magnoliopsida</taxon>
        <taxon>Liliopsida</taxon>
        <taxon>Poales</taxon>
        <taxon>Poaceae</taxon>
        <taxon>BOP clade</taxon>
        <taxon>Pooideae</taxon>
        <taxon>Triticodae</taxon>
        <taxon>Triticeae</taxon>
        <taxon>Triticinae</taxon>
        <taxon>Triticum</taxon>
    </lineage>
</organism>
<reference evidence="1" key="2">
    <citation type="submission" date="2018-03" db="EMBL/GenBank/DDBJ databases">
        <title>The Triticum urartu genome reveals the dynamic nature of wheat genome evolution.</title>
        <authorList>
            <person name="Ling H."/>
            <person name="Ma B."/>
            <person name="Shi X."/>
            <person name="Liu H."/>
            <person name="Dong L."/>
            <person name="Sun H."/>
            <person name="Cao Y."/>
            <person name="Gao Q."/>
            <person name="Zheng S."/>
            <person name="Li Y."/>
            <person name="Yu Y."/>
            <person name="Du H."/>
            <person name="Qi M."/>
            <person name="Li Y."/>
            <person name="Yu H."/>
            <person name="Cui Y."/>
            <person name="Wang N."/>
            <person name="Chen C."/>
            <person name="Wu H."/>
            <person name="Zhao Y."/>
            <person name="Zhang J."/>
            <person name="Li Y."/>
            <person name="Zhou W."/>
            <person name="Zhang B."/>
            <person name="Hu W."/>
            <person name="Eijk M."/>
            <person name="Tang J."/>
            <person name="Witsenboer H."/>
            <person name="Zhao S."/>
            <person name="Li Z."/>
            <person name="Zhang A."/>
            <person name="Wang D."/>
            <person name="Liang C."/>
        </authorList>
    </citation>
    <scope>NUCLEOTIDE SEQUENCE [LARGE SCALE GENOMIC DNA]</scope>
    <source>
        <strain evidence="1">cv. G1812</strain>
    </source>
</reference>
<evidence type="ECO:0000313" key="2">
    <source>
        <dbReference type="Proteomes" id="UP000015106"/>
    </source>
</evidence>
<name>A0A8R7JZF3_TRIUA</name>
<dbReference type="Gramene" id="TuG1812G0100001905.01.T01">
    <property type="protein sequence ID" value="TuG1812G0100001905.01.T01.cds408409"/>
    <property type="gene ID" value="TuG1812G0100001905.01"/>
</dbReference>
<proteinExistence type="predicted"/>
<reference evidence="1" key="3">
    <citation type="submission" date="2022-06" db="UniProtKB">
        <authorList>
            <consortium name="EnsemblPlants"/>
        </authorList>
    </citation>
    <scope>IDENTIFICATION</scope>
</reference>
<sequence length="43" mass="4781">MTFDFDRLSFAIIGNICVKFFSDLKPVILGTVFIANNKISGNI</sequence>
<dbReference type="AlphaFoldDB" id="A0A8R7JZF3"/>
<dbReference type="Proteomes" id="UP000015106">
    <property type="component" value="Chromosome 1"/>
</dbReference>
<keyword evidence="2" id="KW-1185">Reference proteome</keyword>
<protein>
    <submittedName>
        <fullName evidence="1">Uncharacterized protein</fullName>
    </submittedName>
</protein>
<dbReference type="EnsemblPlants" id="TuG1812G0100001905.01.T01">
    <property type="protein sequence ID" value="TuG1812G0100001905.01.T01.cds408409"/>
    <property type="gene ID" value="TuG1812G0100001905.01"/>
</dbReference>